<dbReference type="AlphaFoldDB" id="X0XMD0"/>
<evidence type="ECO:0000259" key="1">
    <source>
        <dbReference type="Pfam" id="PF02754"/>
    </source>
</evidence>
<reference evidence="2" key="1">
    <citation type="journal article" date="2014" name="Front. Microbiol.">
        <title>High frequency of phylogenetically diverse reductive dehalogenase-homologous genes in deep subseafloor sedimentary metagenomes.</title>
        <authorList>
            <person name="Kawai M."/>
            <person name="Futagami T."/>
            <person name="Toyoda A."/>
            <person name="Takaki Y."/>
            <person name="Nishi S."/>
            <person name="Hori S."/>
            <person name="Arai W."/>
            <person name="Tsubouchi T."/>
            <person name="Morono Y."/>
            <person name="Uchiyama I."/>
            <person name="Ito T."/>
            <person name="Fujiyama A."/>
            <person name="Inagaki F."/>
            <person name="Takami H."/>
        </authorList>
    </citation>
    <scope>NUCLEOTIDE SEQUENCE</scope>
    <source>
        <strain evidence="2">Expedition CK06-06</strain>
    </source>
</reference>
<organism evidence="2">
    <name type="scientific">marine sediment metagenome</name>
    <dbReference type="NCBI Taxonomy" id="412755"/>
    <lineage>
        <taxon>unclassified sequences</taxon>
        <taxon>metagenomes</taxon>
        <taxon>ecological metagenomes</taxon>
    </lineage>
</organism>
<proteinExistence type="predicted"/>
<dbReference type="Pfam" id="PF02754">
    <property type="entry name" value="CCG"/>
    <property type="match status" value="1"/>
</dbReference>
<protein>
    <recommendedName>
        <fullName evidence="1">Cysteine-rich domain-containing protein</fullName>
    </recommendedName>
</protein>
<feature type="non-terminal residue" evidence="2">
    <location>
        <position position="1"/>
    </location>
</feature>
<feature type="domain" description="Cysteine-rich" evidence="1">
    <location>
        <begin position="22"/>
        <end position="107"/>
    </location>
</feature>
<gene>
    <name evidence="2" type="ORF">S01H1_76482</name>
</gene>
<dbReference type="EMBL" id="BARS01051331">
    <property type="protein sequence ID" value="GAG44344.1"/>
    <property type="molecule type" value="Genomic_DNA"/>
</dbReference>
<accession>X0XMD0</accession>
<name>X0XMD0_9ZZZZ</name>
<sequence length="132" mass="15193">FEYLYNRLKELSNEIRPLNIKVAYQRPCSSRLSSDKHHFVADIMHLIGVDLVERKYQNENALCCGDVLGMAFGYEIKNDVQKRNIDDMVEHEAEYCVFNCSACQNALAIKVAKRGIKPIHIIDICRMTIGEK</sequence>
<comment type="caution">
    <text evidence="2">The sequence shown here is derived from an EMBL/GenBank/DDBJ whole genome shotgun (WGS) entry which is preliminary data.</text>
</comment>
<dbReference type="GO" id="GO:0016491">
    <property type="term" value="F:oxidoreductase activity"/>
    <property type="evidence" value="ECO:0007669"/>
    <property type="project" value="UniProtKB-ARBA"/>
</dbReference>
<dbReference type="InterPro" id="IPR004017">
    <property type="entry name" value="Cys_rich_dom"/>
</dbReference>
<evidence type="ECO:0000313" key="2">
    <source>
        <dbReference type="EMBL" id="GAG44344.1"/>
    </source>
</evidence>